<gene>
    <name evidence="1" type="ORF">GN277_17800</name>
</gene>
<accession>A0A7X3MIW8</accession>
<dbReference type="EMBL" id="WUQX01000001">
    <property type="protein sequence ID" value="MXP77159.1"/>
    <property type="molecule type" value="Genomic_DNA"/>
</dbReference>
<evidence type="ECO:0000313" key="2">
    <source>
        <dbReference type="Proteomes" id="UP000460412"/>
    </source>
</evidence>
<dbReference type="RefSeq" id="WP_159752258.1">
    <property type="nucleotide sequence ID" value="NZ_WUQX01000001.1"/>
</dbReference>
<keyword evidence="2" id="KW-1185">Reference proteome</keyword>
<reference evidence="1 2" key="1">
    <citation type="submission" date="2019-12" db="EMBL/GenBank/DDBJ databases">
        <title>Sporaefaciens musculi gen. nov., sp. nov., a novel bacterium isolated from the caecum of an obese mouse.</title>
        <authorList>
            <person name="Rasmussen T.S."/>
            <person name="Streidl T."/>
            <person name="Hitch T.C.A."/>
            <person name="Wortmann E."/>
            <person name="Deptula P."/>
            <person name="Hansen M."/>
            <person name="Nielsen D.S."/>
            <person name="Clavel T."/>
            <person name="Vogensen F.K."/>
        </authorList>
    </citation>
    <scope>NUCLEOTIDE SEQUENCE [LARGE SCALE GENOMIC DNA]</scope>
    <source>
        <strain evidence="1 2">WCA-9-b2</strain>
    </source>
</reference>
<name>A0A7X3MIW8_9FIRM</name>
<proteinExistence type="predicted"/>
<comment type="caution">
    <text evidence="1">The sequence shown here is derived from an EMBL/GenBank/DDBJ whole genome shotgun (WGS) entry which is preliminary data.</text>
</comment>
<dbReference type="Proteomes" id="UP000460412">
    <property type="component" value="Unassembled WGS sequence"/>
</dbReference>
<sequence>MGRKICTECNTVFEDKVLIERKSENCLVCGASLRDMDEPQLAPEENDDLISWYYYAVGKSSHYLDDVYMEDDENSKLVYTFKAPPRDENGDCDAAKEILRKEYDPTAFATPSASTKLDPIVRCPRCGCTSVQLVPKKWSILTGYRTNSVMRVCVNCKHRF</sequence>
<dbReference type="AlphaFoldDB" id="A0A7X3MIW8"/>
<protein>
    <submittedName>
        <fullName evidence="1">Uncharacterized protein</fullName>
    </submittedName>
</protein>
<evidence type="ECO:0000313" key="1">
    <source>
        <dbReference type="EMBL" id="MXP77159.1"/>
    </source>
</evidence>
<organism evidence="1 2">
    <name type="scientific">Sporofaciens musculi</name>
    <dbReference type="NCBI Taxonomy" id="2681861"/>
    <lineage>
        <taxon>Bacteria</taxon>
        <taxon>Bacillati</taxon>
        <taxon>Bacillota</taxon>
        <taxon>Clostridia</taxon>
        <taxon>Lachnospirales</taxon>
        <taxon>Lachnospiraceae</taxon>
        <taxon>Sporofaciens</taxon>
    </lineage>
</organism>